<dbReference type="HOGENOM" id="CLU_3001972_0_0_1"/>
<reference evidence="1" key="2">
    <citation type="submission" date="2014-03" db="EMBL/GenBank/DDBJ databases">
        <title>The Genome Annotation of Fusarium oxysporum PHW808.</title>
        <authorList>
            <consortium name="The Broad Institute Genomics Platform"/>
            <person name="Ma L.-J."/>
            <person name="Corby-Kistler H."/>
            <person name="Broz K."/>
            <person name="Gale L.R."/>
            <person name="Jonkers W."/>
            <person name="O'Donnell K."/>
            <person name="Ploetz R."/>
            <person name="Steinberg C."/>
            <person name="Schwartz D.C."/>
            <person name="VanEtten H."/>
            <person name="Zhou S."/>
            <person name="Young S.K."/>
            <person name="Zeng Q."/>
            <person name="Gargeya S."/>
            <person name="Fitzgerald M."/>
            <person name="Abouelleil A."/>
            <person name="Alvarado L."/>
            <person name="Chapman S.B."/>
            <person name="Gainer-Dewar J."/>
            <person name="Goldberg J."/>
            <person name="Griggs A."/>
            <person name="Gujja S."/>
            <person name="Hansen M."/>
            <person name="Howarth C."/>
            <person name="Imamovic A."/>
            <person name="Ireland A."/>
            <person name="Larimer J."/>
            <person name="McCowan C."/>
            <person name="Murphy C."/>
            <person name="Pearson M."/>
            <person name="Poon T.W."/>
            <person name="Priest M."/>
            <person name="Roberts A."/>
            <person name="Saif S."/>
            <person name="Shea T."/>
            <person name="Sykes S."/>
            <person name="Wortman J."/>
            <person name="Nusbaum C."/>
            <person name="Birren B."/>
        </authorList>
    </citation>
    <scope>NUCLEOTIDE SEQUENCE</scope>
    <source>
        <strain evidence="1">54008</strain>
    </source>
</reference>
<feature type="non-terminal residue" evidence="1">
    <location>
        <position position="1"/>
    </location>
</feature>
<name>X0GN39_FUSOX</name>
<evidence type="ECO:0000313" key="1">
    <source>
        <dbReference type="EMBL" id="EXL64708.1"/>
    </source>
</evidence>
<proteinExistence type="predicted"/>
<reference evidence="1" key="1">
    <citation type="submission" date="2011-11" db="EMBL/GenBank/DDBJ databases">
        <title>The Genome Sequence of Fusarium oxysporum PHW808.</title>
        <authorList>
            <consortium name="The Broad Institute Genome Sequencing Platform"/>
            <person name="Ma L.-J."/>
            <person name="Gale L.R."/>
            <person name="Schwartz D.C."/>
            <person name="Zhou S."/>
            <person name="Corby-Kistler H."/>
            <person name="Young S.K."/>
            <person name="Zeng Q."/>
            <person name="Gargeya S."/>
            <person name="Fitzgerald M."/>
            <person name="Haas B."/>
            <person name="Abouelleil A."/>
            <person name="Alvarado L."/>
            <person name="Arachchi H.M."/>
            <person name="Berlin A."/>
            <person name="Brown A."/>
            <person name="Chapman S.B."/>
            <person name="Chen Z."/>
            <person name="Dunbar C."/>
            <person name="Freedman E."/>
            <person name="Gearin G."/>
            <person name="Goldberg J."/>
            <person name="Griggs A."/>
            <person name="Gujja S."/>
            <person name="Heiman D."/>
            <person name="Howarth C."/>
            <person name="Larson L."/>
            <person name="Lui A."/>
            <person name="MacDonald P.J.P."/>
            <person name="Montmayeur A."/>
            <person name="Murphy C."/>
            <person name="Neiman D."/>
            <person name="Pearson M."/>
            <person name="Priest M."/>
            <person name="Roberts A."/>
            <person name="Saif S."/>
            <person name="Shea T."/>
            <person name="Shenoy N."/>
            <person name="Sisk P."/>
            <person name="Stolte C."/>
            <person name="Sykes S."/>
            <person name="Wortman J."/>
            <person name="Nusbaum C."/>
            <person name="Birren B."/>
        </authorList>
    </citation>
    <scope>NUCLEOTIDE SEQUENCE [LARGE SCALE GENOMIC DNA]</scope>
    <source>
        <strain evidence="1">54008</strain>
    </source>
</reference>
<dbReference type="Proteomes" id="UP000030676">
    <property type="component" value="Unassembled WGS sequence"/>
</dbReference>
<sequence>TAALIKLFDDKEIPYVAEWAKDEPDRLVGLVWTFPYCIQMWRRFPEVISTKISSYNV</sequence>
<accession>X0GN39</accession>
<protein>
    <submittedName>
        <fullName evidence="1">Uncharacterized protein</fullName>
    </submittedName>
</protein>
<gene>
    <name evidence="1" type="ORF">FOPG_19036</name>
</gene>
<dbReference type="EMBL" id="KK033937">
    <property type="protein sequence ID" value="EXL64708.1"/>
    <property type="molecule type" value="Genomic_DNA"/>
</dbReference>
<dbReference type="AlphaFoldDB" id="X0GN39"/>
<organism evidence="1">
    <name type="scientific">Fusarium oxysporum f. sp. conglutinans race 2 54008</name>
    <dbReference type="NCBI Taxonomy" id="1089457"/>
    <lineage>
        <taxon>Eukaryota</taxon>
        <taxon>Fungi</taxon>
        <taxon>Dikarya</taxon>
        <taxon>Ascomycota</taxon>
        <taxon>Pezizomycotina</taxon>
        <taxon>Sordariomycetes</taxon>
        <taxon>Hypocreomycetidae</taxon>
        <taxon>Hypocreales</taxon>
        <taxon>Nectriaceae</taxon>
        <taxon>Fusarium</taxon>
        <taxon>Fusarium oxysporum species complex</taxon>
    </lineage>
</organism>